<accession>A0A250JCT9</accession>
<reference evidence="3 4" key="1">
    <citation type="submission" date="2017-06" db="EMBL/GenBank/DDBJ databases">
        <title>Sequencing and comparative analysis of myxobacterial genomes.</title>
        <authorList>
            <person name="Rupp O."/>
            <person name="Goesmann A."/>
            <person name="Sogaard-Andersen L."/>
        </authorList>
    </citation>
    <scope>NUCLEOTIDE SEQUENCE [LARGE SCALE GENOMIC DNA]</scope>
    <source>
        <strain evidence="3 4">DSM 52655</strain>
    </source>
</reference>
<evidence type="ECO:0000313" key="4">
    <source>
        <dbReference type="Proteomes" id="UP000217257"/>
    </source>
</evidence>
<dbReference type="SUPFAM" id="SSF48452">
    <property type="entry name" value="TPR-like"/>
    <property type="match status" value="1"/>
</dbReference>
<dbReference type="RefSeq" id="WP_095989393.1">
    <property type="nucleotide sequence ID" value="NZ_CP022098.1"/>
</dbReference>
<sequence>MSPRAFVLMVLLAPLAAWSQPRGVDFYKRGQYEKAIDKLQQEADDPSSSSKEQALARAYLAASMHALGMKDEARAQLEELARRHPEQRVDTRRFPPDFVALADLAREDVEAERLRAEAEARAAEQQRSTVVAEPSRPDEARHEDEHQAIRSGPDTSFRLRPEVFGYVDMLGQGARGFGVGVNLGYGGLDSSARLLPGPAGRWGMGLELGYLLGRGLIQPRIALRGTLVTGVGAGGGGTVGVRVTPLSRLTFLVDVGVEKLAVSAPERFRSVLLTASAGAGVPLL</sequence>
<evidence type="ECO:0000313" key="3">
    <source>
        <dbReference type="EMBL" id="ATB41719.1"/>
    </source>
</evidence>
<dbReference type="AlphaFoldDB" id="A0A250JCT9"/>
<dbReference type="InterPro" id="IPR011990">
    <property type="entry name" value="TPR-like_helical_dom_sf"/>
</dbReference>
<dbReference type="Proteomes" id="UP000217257">
    <property type="component" value="Chromosome"/>
</dbReference>
<proteinExistence type="predicted"/>
<protein>
    <recommendedName>
        <fullName evidence="5">Tetratricopeptide repeat protein</fullName>
    </recommendedName>
</protein>
<feature type="compositionally biased region" description="Basic and acidic residues" evidence="1">
    <location>
        <begin position="135"/>
        <end position="148"/>
    </location>
</feature>
<feature type="region of interest" description="Disordered" evidence="1">
    <location>
        <begin position="116"/>
        <end position="154"/>
    </location>
</feature>
<evidence type="ECO:0000256" key="2">
    <source>
        <dbReference type="SAM" id="SignalP"/>
    </source>
</evidence>
<keyword evidence="2" id="KW-0732">Signal</keyword>
<dbReference type="EMBL" id="CP022098">
    <property type="protein sequence ID" value="ATB41719.1"/>
    <property type="molecule type" value="Genomic_DNA"/>
</dbReference>
<organism evidence="3 4">
    <name type="scientific">Cystobacter fuscus</name>
    <dbReference type="NCBI Taxonomy" id="43"/>
    <lineage>
        <taxon>Bacteria</taxon>
        <taxon>Pseudomonadati</taxon>
        <taxon>Myxococcota</taxon>
        <taxon>Myxococcia</taxon>
        <taxon>Myxococcales</taxon>
        <taxon>Cystobacterineae</taxon>
        <taxon>Archangiaceae</taxon>
        <taxon>Cystobacter</taxon>
    </lineage>
</organism>
<evidence type="ECO:0008006" key="5">
    <source>
        <dbReference type="Google" id="ProtNLM"/>
    </source>
</evidence>
<dbReference type="KEGG" id="cfus:CYFUS_007189"/>
<dbReference type="Gene3D" id="1.25.40.10">
    <property type="entry name" value="Tetratricopeptide repeat domain"/>
    <property type="match status" value="1"/>
</dbReference>
<feature type="signal peptide" evidence="2">
    <location>
        <begin position="1"/>
        <end position="19"/>
    </location>
</feature>
<gene>
    <name evidence="3" type="ORF">CYFUS_007189</name>
</gene>
<evidence type="ECO:0000256" key="1">
    <source>
        <dbReference type="SAM" id="MobiDB-lite"/>
    </source>
</evidence>
<feature type="chain" id="PRO_5012648359" description="Tetratricopeptide repeat protein" evidence="2">
    <location>
        <begin position="20"/>
        <end position="284"/>
    </location>
</feature>
<name>A0A250JCT9_9BACT</name>